<dbReference type="InterPro" id="IPR003961">
    <property type="entry name" value="FN3_dom"/>
</dbReference>
<dbReference type="AlphaFoldDB" id="A0AAE0SZE1"/>
<sequence length="525" mass="59040">MECLERMKITMFFLFVLFVQAKRIYCDSEDPNNDLLVELHPPMNVTVAFHSSAEAFLFWYEPLNYENHEPLENETEWSELFVTQTPPNLTLSGLPSNKTDIHINSTDVKIQPNKTSENQTGSNSTSNHPGVSYNVSNSEILNQTILLPTKAMDKNSTATVKPPFPKTTKELGKNNVMVPFHKAKLKEYRVVYKPVESAIENHIILDENVTEVHLKNLTSNTNYSITVSAIYMTHKEVFSETIYIMTESDPVPACICDMLGSEGKGDRKCNMSLTNHPWCKCKPGYTGLFCESCAFGYYRLNPFMPCHACPCKITASSGSCHFVEGYLHCSYCNLGYTGNLCHKCANGFYRQRIEYPSIPLIPGDCIPCNCNNNTNPLLPDICDHSGKCSLCLYNTTGDNCEKCKAQFVGDPIKAKNCTHILHAIGHTRYFEPPAMGVIAGVIAGVLILLGAIVGFIVYKRMRHSKPQQPFWTIELKDDHEGVNFSTVPVDELQNREALEDMNFYEEHSGIARNGTQKYAPLRETM</sequence>
<feature type="signal peptide" evidence="9">
    <location>
        <begin position="1"/>
        <end position="21"/>
    </location>
</feature>
<dbReference type="PROSITE" id="PS50027">
    <property type="entry name" value="EGF_LAM_2"/>
    <property type="match status" value="1"/>
</dbReference>
<dbReference type="GO" id="GO:0009888">
    <property type="term" value="P:tissue development"/>
    <property type="evidence" value="ECO:0007669"/>
    <property type="project" value="TreeGrafter"/>
</dbReference>
<organism evidence="12 13">
    <name type="scientific">Potamilus streckersoni</name>
    <dbReference type="NCBI Taxonomy" id="2493646"/>
    <lineage>
        <taxon>Eukaryota</taxon>
        <taxon>Metazoa</taxon>
        <taxon>Spiralia</taxon>
        <taxon>Lophotrochozoa</taxon>
        <taxon>Mollusca</taxon>
        <taxon>Bivalvia</taxon>
        <taxon>Autobranchia</taxon>
        <taxon>Heteroconchia</taxon>
        <taxon>Palaeoheterodonta</taxon>
        <taxon>Unionida</taxon>
        <taxon>Unionoidea</taxon>
        <taxon>Unionidae</taxon>
        <taxon>Ambleminae</taxon>
        <taxon>Lampsilini</taxon>
        <taxon>Potamilus</taxon>
    </lineage>
</organism>
<accession>A0AAE0SZE1</accession>
<evidence type="ECO:0000256" key="5">
    <source>
        <dbReference type="ARBA" id="ARBA00023292"/>
    </source>
</evidence>
<dbReference type="InterPro" id="IPR036116">
    <property type="entry name" value="FN3_sf"/>
</dbReference>
<feature type="region of interest" description="Disordered" evidence="7">
    <location>
        <begin position="106"/>
        <end position="132"/>
    </location>
</feature>
<dbReference type="CDD" id="cd00055">
    <property type="entry name" value="EGF_Lam"/>
    <property type="match status" value="3"/>
</dbReference>
<dbReference type="EMBL" id="JAEAOA010000546">
    <property type="protein sequence ID" value="KAK3600980.1"/>
    <property type="molecule type" value="Genomic_DNA"/>
</dbReference>
<dbReference type="PANTHER" id="PTHR10574:SF406">
    <property type="entry name" value="LAMININ SUBUNIT ALPHA 5"/>
    <property type="match status" value="1"/>
</dbReference>
<dbReference type="Gene3D" id="2.10.25.10">
    <property type="entry name" value="Laminin"/>
    <property type="match status" value="3"/>
</dbReference>
<evidence type="ECO:0000256" key="8">
    <source>
        <dbReference type="SAM" id="Phobius"/>
    </source>
</evidence>
<dbReference type="Gene3D" id="2.60.40.10">
    <property type="entry name" value="Immunoglobulins"/>
    <property type="match status" value="1"/>
</dbReference>
<keyword evidence="1 9" id="KW-0732">Signal</keyword>
<comment type="caution">
    <text evidence="6">Lacks conserved residue(s) required for the propagation of feature annotation.</text>
</comment>
<reference evidence="12" key="2">
    <citation type="journal article" date="2021" name="Genome Biol. Evol.">
        <title>Developing a high-quality reference genome for a parasitic bivalve with doubly uniparental inheritance (Bivalvia: Unionida).</title>
        <authorList>
            <person name="Smith C.H."/>
        </authorList>
    </citation>
    <scope>NUCLEOTIDE SEQUENCE</scope>
    <source>
        <strain evidence="12">CHS0354</strain>
        <tissue evidence="12">Mantle</tissue>
    </source>
</reference>
<keyword evidence="8" id="KW-0812">Transmembrane</keyword>
<evidence type="ECO:0000313" key="13">
    <source>
        <dbReference type="Proteomes" id="UP001195483"/>
    </source>
</evidence>
<keyword evidence="5 6" id="KW-0424">Laminin EGF-like domain</keyword>
<feature type="domain" description="Fibronectin type-III" evidence="11">
    <location>
        <begin position="162"/>
        <end position="249"/>
    </location>
</feature>
<dbReference type="FunFam" id="2.10.25.10:FF:000051">
    <property type="entry name" value="Laminin subunit alpha 4"/>
    <property type="match status" value="1"/>
</dbReference>
<dbReference type="SUPFAM" id="SSF49265">
    <property type="entry name" value="Fibronectin type III"/>
    <property type="match status" value="1"/>
</dbReference>
<dbReference type="GO" id="GO:0009887">
    <property type="term" value="P:animal organ morphogenesis"/>
    <property type="evidence" value="ECO:0007669"/>
    <property type="project" value="TreeGrafter"/>
</dbReference>
<evidence type="ECO:0000256" key="1">
    <source>
        <dbReference type="ARBA" id="ARBA00022729"/>
    </source>
</evidence>
<feature type="chain" id="PRO_5042277178" evidence="9">
    <location>
        <begin position="22"/>
        <end position="525"/>
    </location>
</feature>
<dbReference type="PROSITE" id="PS01248">
    <property type="entry name" value="EGF_LAM_1"/>
    <property type="match status" value="1"/>
</dbReference>
<proteinExistence type="predicted"/>
<feature type="transmembrane region" description="Helical" evidence="8">
    <location>
        <begin position="434"/>
        <end position="458"/>
    </location>
</feature>
<evidence type="ECO:0000256" key="2">
    <source>
        <dbReference type="ARBA" id="ARBA00022737"/>
    </source>
</evidence>
<evidence type="ECO:0000256" key="9">
    <source>
        <dbReference type="SAM" id="SignalP"/>
    </source>
</evidence>
<evidence type="ECO:0000256" key="3">
    <source>
        <dbReference type="ARBA" id="ARBA00023157"/>
    </source>
</evidence>
<comment type="caution">
    <text evidence="12">The sequence shown here is derived from an EMBL/GenBank/DDBJ whole genome shotgun (WGS) entry which is preliminary data.</text>
</comment>
<dbReference type="InterPro" id="IPR002049">
    <property type="entry name" value="LE_dom"/>
</dbReference>
<keyword evidence="4" id="KW-0325">Glycoprotein</keyword>
<evidence type="ECO:0000259" key="10">
    <source>
        <dbReference type="PROSITE" id="PS50027"/>
    </source>
</evidence>
<protein>
    <submittedName>
        <fullName evidence="12">Uncharacterized protein</fullName>
    </submittedName>
</protein>
<evidence type="ECO:0000256" key="7">
    <source>
        <dbReference type="SAM" id="MobiDB-lite"/>
    </source>
</evidence>
<keyword evidence="2" id="KW-0677">Repeat</keyword>
<reference evidence="12" key="1">
    <citation type="journal article" date="2021" name="Genome Biol. Evol.">
        <title>A High-Quality Reference Genome for a Parasitic Bivalve with Doubly Uniparental Inheritance (Bivalvia: Unionida).</title>
        <authorList>
            <person name="Smith C.H."/>
        </authorList>
    </citation>
    <scope>NUCLEOTIDE SEQUENCE</scope>
    <source>
        <strain evidence="12">CHS0354</strain>
    </source>
</reference>
<dbReference type="InterPro" id="IPR013783">
    <property type="entry name" value="Ig-like_fold"/>
</dbReference>
<feature type="domain" description="Laminin EGF-like" evidence="10">
    <location>
        <begin position="368"/>
        <end position="419"/>
    </location>
</feature>
<keyword evidence="13" id="KW-1185">Reference proteome</keyword>
<keyword evidence="8" id="KW-1133">Transmembrane helix</keyword>
<evidence type="ECO:0000313" key="12">
    <source>
        <dbReference type="EMBL" id="KAK3600980.1"/>
    </source>
</evidence>
<feature type="disulfide bond" evidence="6">
    <location>
        <begin position="403"/>
        <end position="417"/>
    </location>
</feature>
<evidence type="ECO:0000256" key="6">
    <source>
        <dbReference type="PROSITE-ProRule" id="PRU00460"/>
    </source>
</evidence>
<dbReference type="Pfam" id="PF24973">
    <property type="entry name" value="EGF_LMN_ATRN"/>
    <property type="match status" value="1"/>
</dbReference>
<dbReference type="PANTHER" id="PTHR10574">
    <property type="entry name" value="NETRIN/LAMININ-RELATED"/>
    <property type="match status" value="1"/>
</dbReference>
<reference evidence="12" key="3">
    <citation type="submission" date="2023-05" db="EMBL/GenBank/DDBJ databases">
        <authorList>
            <person name="Smith C.H."/>
        </authorList>
    </citation>
    <scope>NUCLEOTIDE SEQUENCE</scope>
    <source>
        <strain evidence="12">CHS0354</strain>
        <tissue evidence="12">Mantle</tissue>
    </source>
</reference>
<evidence type="ECO:0000256" key="4">
    <source>
        <dbReference type="ARBA" id="ARBA00023180"/>
    </source>
</evidence>
<dbReference type="SMART" id="SM00180">
    <property type="entry name" value="EGF_Lam"/>
    <property type="match status" value="3"/>
</dbReference>
<dbReference type="InterPro" id="IPR056863">
    <property type="entry name" value="LMN_ATRN_NET-like_EGF"/>
</dbReference>
<dbReference type="Proteomes" id="UP001195483">
    <property type="component" value="Unassembled WGS sequence"/>
</dbReference>
<keyword evidence="8" id="KW-0472">Membrane</keyword>
<evidence type="ECO:0000259" key="11">
    <source>
        <dbReference type="PROSITE" id="PS50853"/>
    </source>
</evidence>
<name>A0AAE0SZE1_9BIVA</name>
<dbReference type="Pfam" id="PF00053">
    <property type="entry name" value="EGF_laminin"/>
    <property type="match status" value="2"/>
</dbReference>
<dbReference type="SUPFAM" id="SSF57196">
    <property type="entry name" value="EGF/Laminin"/>
    <property type="match status" value="1"/>
</dbReference>
<feature type="disulfide bond" evidence="6">
    <location>
        <begin position="391"/>
        <end position="400"/>
    </location>
</feature>
<keyword evidence="3 6" id="KW-1015">Disulfide bond</keyword>
<dbReference type="PROSITE" id="PS50853">
    <property type="entry name" value="FN3"/>
    <property type="match status" value="1"/>
</dbReference>
<dbReference type="InterPro" id="IPR050440">
    <property type="entry name" value="Laminin/Netrin_ECM"/>
</dbReference>
<gene>
    <name evidence="12" type="ORF">CHS0354_008090</name>
</gene>
<dbReference type="CDD" id="cd00063">
    <property type="entry name" value="FN3"/>
    <property type="match status" value="1"/>
</dbReference>